<protein>
    <recommendedName>
        <fullName evidence="5">LPXTG cell wall anchor domain-containing protein</fullName>
    </recommendedName>
</protein>
<evidence type="ECO:0008006" key="5">
    <source>
        <dbReference type="Google" id="ProtNLM"/>
    </source>
</evidence>
<feature type="signal peptide" evidence="2">
    <location>
        <begin position="1"/>
        <end position="22"/>
    </location>
</feature>
<keyword evidence="4" id="KW-1185">Reference proteome</keyword>
<organism evidence="3 4">
    <name type="scientific">Neobacillus massiliamazoniensis</name>
    <dbReference type="NCBI Taxonomy" id="1499688"/>
    <lineage>
        <taxon>Bacteria</taxon>
        <taxon>Bacillati</taxon>
        <taxon>Bacillota</taxon>
        <taxon>Bacilli</taxon>
        <taxon>Bacillales</taxon>
        <taxon>Bacillaceae</taxon>
        <taxon>Neobacillus</taxon>
    </lineage>
</organism>
<evidence type="ECO:0000313" key="3">
    <source>
        <dbReference type="EMBL" id="CRK81934.1"/>
    </source>
</evidence>
<keyword evidence="2" id="KW-0732">Signal</keyword>
<accession>A0A0U1NV81</accession>
<sequence precursor="true">MTRKISIFASLLFFLFCTNVFAHSYINSSSPSKIINKTDPITSNSNQTIALTTKKKADFPPFKAFVVPGAAVLFIIGLAGYWFVYRRRYR</sequence>
<feature type="chain" id="PRO_5006712403" description="LPXTG cell wall anchor domain-containing protein" evidence="2">
    <location>
        <begin position="23"/>
        <end position="90"/>
    </location>
</feature>
<evidence type="ECO:0000256" key="2">
    <source>
        <dbReference type="SAM" id="SignalP"/>
    </source>
</evidence>
<keyword evidence="1" id="KW-1133">Transmembrane helix</keyword>
<dbReference type="AlphaFoldDB" id="A0A0U1NV81"/>
<keyword evidence="1" id="KW-0472">Membrane</keyword>
<name>A0A0U1NV81_9BACI</name>
<reference evidence="4" key="1">
    <citation type="submission" date="2015-05" db="EMBL/GenBank/DDBJ databases">
        <authorList>
            <person name="Urmite Genomes"/>
        </authorList>
    </citation>
    <scope>NUCLEOTIDE SEQUENCE [LARGE SCALE GENOMIC DNA]</scope>
    <source>
        <strain evidence="4">LF1</strain>
    </source>
</reference>
<dbReference type="RefSeq" id="WP_090633551.1">
    <property type="nucleotide sequence ID" value="NZ_CVRB01000002.1"/>
</dbReference>
<dbReference type="EMBL" id="CVRB01000002">
    <property type="protein sequence ID" value="CRK81934.1"/>
    <property type="molecule type" value="Genomic_DNA"/>
</dbReference>
<keyword evidence="1" id="KW-0812">Transmembrane</keyword>
<proteinExistence type="predicted"/>
<evidence type="ECO:0000256" key="1">
    <source>
        <dbReference type="SAM" id="Phobius"/>
    </source>
</evidence>
<dbReference type="Proteomes" id="UP000199087">
    <property type="component" value="Unassembled WGS sequence"/>
</dbReference>
<gene>
    <name evidence="3" type="ORF">BN000_01852</name>
</gene>
<feature type="transmembrane region" description="Helical" evidence="1">
    <location>
        <begin position="65"/>
        <end position="84"/>
    </location>
</feature>
<evidence type="ECO:0000313" key="4">
    <source>
        <dbReference type="Proteomes" id="UP000199087"/>
    </source>
</evidence>